<dbReference type="AlphaFoldDB" id="A0A917YVM7"/>
<evidence type="ECO:0000313" key="2">
    <source>
        <dbReference type="EMBL" id="GGO67510.1"/>
    </source>
</evidence>
<keyword evidence="1" id="KW-0472">Membrane</keyword>
<evidence type="ECO:0000256" key="1">
    <source>
        <dbReference type="SAM" id="Phobius"/>
    </source>
</evidence>
<name>A0A917YVM7_9ALTE</name>
<keyword evidence="3" id="KW-1185">Reference proteome</keyword>
<evidence type="ECO:0000313" key="3">
    <source>
        <dbReference type="Proteomes" id="UP000606935"/>
    </source>
</evidence>
<dbReference type="Proteomes" id="UP000606935">
    <property type="component" value="Unassembled WGS sequence"/>
</dbReference>
<dbReference type="EMBL" id="BMLS01000002">
    <property type="protein sequence ID" value="GGO67510.1"/>
    <property type="molecule type" value="Genomic_DNA"/>
</dbReference>
<sequence>MLFACFIPFLLFLKGKPMQEVEDVLEDGRRFFSLNLITAGHGALHYASLFMFDWLAKRYNVLEKRNQVPQHIQFWFKLYYWMFMTGGCLFFGAGLLIHFTE</sequence>
<comment type="caution">
    <text evidence="2">The sequence shown here is derived from an EMBL/GenBank/DDBJ whole genome shotgun (WGS) entry which is preliminary data.</text>
</comment>
<organism evidence="2 3">
    <name type="scientific">Bowmanella pacifica</name>
    <dbReference type="NCBI Taxonomy" id="502051"/>
    <lineage>
        <taxon>Bacteria</taxon>
        <taxon>Pseudomonadati</taxon>
        <taxon>Pseudomonadota</taxon>
        <taxon>Gammaproteobacteria</taxon>
        <taxon>Alteromonadales</taxon>
        <taxon>Alteromonadaceae</taxon>
        <taxon>Bowmanella</taxon>
    </lineage>
</organism>
<accession>A0A917YVM7</accession>
<protein>
    <submittedName>
        <fullName evidence="2">Uncharacterized protein</fullName>
    </submittedName>
</protein>
<reference evidence="2" key="2">
    <citation type="submission" date="2020-09" db="EMBL/GenBank/DDBJ databases">
        <authorList>
            <person name="Sun Q."/>
            <person name="Zhou Y."/>
        </authorList>
    </citation>
    <scope>NUCLEOTIDE SEQUENCE</scope>
    <source>
        <strain evidence="2">CGMCC 1.7086</strain>
    </source>
</reference>
<proteinExistence type="predicted"/>
<keyword evidence="1" id="KW-0812">Transmembrane</keyword>
<reference evidence="2" key="1">
    <citation type="journal article" date="2014" name="Int. J. Syst. Evol. Microbiol.">
        <title>Complete genome sequence of Corynebacterium casei LMG S-19264T (=DSM 44701T), isolated from a smear-ripened cheese.</title>
        <authorList>
            <consortium name="US DOE Joint Genome Institute (JGI-PGF)"/>
            <person name="Walter F."/>
            <person name="Albersmeier A."/>
            <person name="Kalinowski J."/>
            <person name="Ruckert C."/>
        </authorList>
    </citation>
    <scope>NUCLEOTIDE SEQUENCE</scope>
    <source>
        <strain evidence="2">CGMCC 1.7086</strain>
    </source>
</reference>
<gene>
    <name evidence="2" type="ORF">GCM10010982_14140</name>
</gene>
<feature type="transmembrane region" description="Helical" evidence="1">
    <location>
        <begin position="78"/>
        <end position="99"/>
    </location>
</feature>
<keyword evidence="1" id="KW-1133">Transmembrane helix</keyword>